<sequence>MSSLAAINIVDPVQLVVGWALFAVVLLTEGFALVHSIAQRAEAYTAAGKLTKPSWVGINLAAILVTVVLGLPTVSILGLIAIIASLVYLVDVRPALREVSEGGSSSW</sequence>
<feature type="transmembrane region" description="Helical" evidence="1">
    <location>
        <begin position="55"/>
        <end position="88"/>
    </location>
</feature>
<reference evidence="3" key="1">
    <citation type="journal article" date="2019" name="Int. J. Syst. Evol. Microbiol.">
        <title>The Global Catalogue of Microorganisms (GCM) 10K type strain sequencing project: providing services to taxonomists for standard genome sequencing and annotation.</title>
        <authorList>
            <consortium name="The Broad Institute Genomics Platform"/>
            <consortium name="The Broad Institute Genome Sequencing Center for Infectious Disease"/>
            <person name="Wu L."/>
            <person name="Ma J."/>
        </authorList>
    </citation>
    <scope>NUCLEOTIDE SEQUENCE [LARGE SCALE GENOMIC DNA]</scope>
    <source>
        <strain evidence="3">JCM 14718</strain>
    </source>
</reference>
<comment type="caution">
    <text evidence="2">The sequence shown here is derived from an EMBL/GenBank/DDBJ whole genome shotgun (WGS) entry which is preliminary data.</text>
</comment>
<dbReference type="Proteomes" id="UP001500618">
    <property type="component" value="Unassembled WGS sequence"/>
</dbReference>
<protein>
    <submittedName>
        <fullName evidence="2">DUF2516 family protein</fullName>
    </submittedName>
</protein>
<dbReference type="EMBL" id="BAAANY010000021">
    <property type="protein sequence ID" value="GAA1698390.1"/>
    <property type="molecule type" value="Genomic_DNA"/>
</dbReference>
<keyword evidence="1" id="KW-0472">Membrane</keyword>
<feature type="transmembrane region" description="Helical" evidence="1">
    <location>
        <begin position="12"/>
        <end position="34"/>
    </location>
</feature>
<evidence type="ECO:0000313" key="2">
    <source>
        <dbReference type="EMBL" id="GAA1698390.1"/>
    </source>
</evidence>
<keyword evidence="1" id="KW-0812">Transmembrane</keyword>
<name>A0ABP4U342_9ACTN</name>
<dbReference type="RefSeq" id="WP_344313280.1">
    <property type="nucleotide sequence ID" value="NZ_BAAANY010000021.1"/>
</dbReference>
<organism evidence="2 3">
    <name type="scientific">Fodinicola feengrottensis</name>
    <dbReference type="NCBI Taxonomy" id="435914"/>
    <lineage>
        <taxon>Bacteria</taxon>
        <taxon>Bacillati</taxon>
        <taxon>Actinomycetota</taxon>
        <taxon>Actinomycetes</taxon>
        <taxon>Mycobacteriales</taxon>
        <taxon>Fodinicola</taxon>
    </lineage>
</organism>
<dbReference type="InterPro" id="IPR019662">
    <property type="entry name" value="DUF2516"/>
</dbReference>
<evidence type="ECO:0000313" key="3">
    <source>
        <dbReference type="Proteomes" id="UP001500618"/>
    </source>
</evidence>
<keyword evidence="1" id="KW-1133">Transmembrane helix</keyword>
<dbReference type="Pfam" id="PF10724">
    <property type="entry name" value="DUF2516"/>
    <property type="match status" value="1"/>
</dbReference>
<keyword evidence="3" id="KW-1185">Reference proteome</keyword>
<evidence type="ECO:0000256" key="1">
    <source>
        <dbReference type="SAM" id="Phobius"/>
    </source>
</evidence>
<gene>
    <name evidence="2" type="ORF">GCM10009765_54780</name>
</gene>
<proteinExistence type="predicted"/>
<accession>A0ABP4U342</accession>